<evidence type="ECO:0000313" key="9">
    <source>
        <dbReference type="Ensembl" id="ENSEBUP00000017853.1"/>
    </source>
</evidence>
<keyword evidence="3" id="KW-0234">DNA repair</keyword>
<feature type="signal peptide" evidence="6">
    <location>
        <begin position="1"/>
        <end position="18"/>
    </location>
</feature>
<keyword evidence="10" id="KW-1185">Reference proteome</keyword>
<evidence type="ECO:0000256" key="1">
    <source>
        <dbReference type="ARBA" id="ARBA00004123"/>
    </source>
</evidence>
<dbReference type="GeneTree" id="ENSGT00440000034888"/>
<evidence type="ECO:0000256" key="2">
    <source>
        <dbReference type="ARBA" id="ARBA00022763"/>
    </source>
</evidence>
<evidence type="ECO:0000256" key="4">
    <source>
        <dbReference type="ARBA" id="ARBA00023242"/>
    </source>
</evidence>
<keyword evidence="6" id="KW-0732">Signal</keyword>
<feature type="compositionally biased region" description="Acidic residues" evidence="5">
    <location>
        <begin position="82"/>
        <end position="91"/>
    </location>
</feature>
<name>A0A8C4QQ70_EPTBU</name>
<dbReference type="GO" id="GO:0033186">
    <property type="term" value="C:CAF-1 complex"/>
    <property type="evidence" value="ECO:0007669"/>
    <property type="project" value="TreeGrafter"/>
</dbReference>
<proteinExistence type="predicted"/>
<accession>A0A8C4QQ70</accession>
<reference evidence="9" key="2">
    <citation type="submission" date="2025-09" db="UniProtKB">
        <authorList>
            <consortium name="Ensembl"/>
        </authorList>
    </citation>
    <scope>IDENTIFICATION</scope>
</reference>
<evidence type="ECO:0000256" key="3">
    <source>
        <dbReference type="ARBA" id="ARBA00023204"/>
    </source>
</evidence>
<dbReference type="InterPro" id="IPR022043">
    <property type="entry name" value="CAF1A_DD"/>
</dbReference>
<dbReference type="PANTHER" id="PTHR15272">
    <property type="entry name" value="CHROMATIN ASSEMBLY FACTOR 1 SUBUNIT A CAF-1 SUBUNIT A"/>
    <property type="match status" value="1"/>
</dbReference>
<feature type="domain" description="Chromatin assembly factor 1 subunit A dimerization" evidence="7">
    <location>
        <begin position="39"/>
        <end position="107"/>
    </location>
</feature>
<dbReference type="GO" id="GO:0006281">
    <property type="term" value="P:DNA repair"/>
    <property type="evidence" value="ECO:0007669"/>
    <property type="project" value="UniProtKB-KW"/>
</dbReference>
<evidence type="ECO:0000256" key="6">
    <source>
        <dbReference type="SAM" id="SignalP"/>
    </source>
</evidence>
<evidence type="ECO:0000256" key="5">
    <source>
        <dbReference type="SAM" id="MobiDB-lite"/>
    </source>
</evidence>
<dbReference type="Proteomes" id="UP000694388">
    <property type="component" value="Unplaced"/>
</dbReference>
<dbReference type="Ensembl" id="ENSEBUT00000018429.1">
    <property type="protein sequence ID" value="ENSEBUP00000017853.1"/>
    <property type="gene ID" value="ENSEBUG00000011157.1"/>
</dbReference>
<organism evidence="9 10">
    <name type="scientific">Eptatretus burgeri</name>
    <name type="common">Inshore hagfish</name>
    <dbReference type="NCBI Taxonomy" id="7764"/>
    <lineage>
        <taxon>Eukaryota</taxon>
        <taxon>Metazoa</taxon>
        <taxon>Chordata</taxon>
        <taxon>Craniata</taxon>
        <taxon>Vertebrata</taxon>
        <taxon>Cyclostomata</taxon>
        <taxon>Myxini</taxon>
        <taxon>Myxiniformes</taxon>
        <taxon>Myxinidae</taxon>
        <taxon>Eptatretinae</taxon>
        <taxon>Eptatretus</taxon>
    </lineage>
</organism>
<dbReference type="GO" id="GO:0006334">
    <property type="term" value="P:nucleosome assembly"/>
    <property type="evidence" value="ECO:0007669"/>
    <property type="project" value="TreeGrafter"/>
</dbReference>
<comment type="subcellular location">
    <subcellularLocation>
        <location evidence="1">Nucleus</location>
    </subcellularLocation>
</comment>
<evidence type="ECO:0000259" key="8">
    <source>
        <dbReference type="Pfam" id="PF15539"/>
    </source>
</evidence>
<sequence>MAHRSFVLCIVVCTCFRADVIMEIPRMPRDVLKAHGPMKLLHFHENYRPAYYGTWRKCSKQITPRNPYAKDEELLDYEVDSDDEWNEEEPGESLSHSEGEEDDDDNDGFFVPHGHLSDEEGASDEVCLCLTYGVADYVKMDSSPPPFAVVLRELLPYLHGSPSSSRDIIKNVHSERALRTAGLNALPSKRRLKKLIQQNATYRKHECRPPCWLVHDHVLHSLGMSDLQLMNISVHTHHNEVSSTPKITAFLQPVIDSKHVSPPFACPVLVFMCFSYILFPCSMVEVLKLFWPVNSKRFCFQESDVEMPSQTEEESGMVACR</sequence>
<keyword evidence="4" id="KW-0539">Nucleus</keyword>
<dbReference type="InterPro" id="IPR029105">
    <property type="entry name" value="CAF1-p150_C2"/>
</dbReference>
<dbReference type="Pfam" id="PF12253">
    <property type="entry name" value="CAF1A_dimeriz"/>
    <property type="match status" value="1"/>
</dbReference>
<dbReference type="PANTHER" id="PTHR15272:SF0">
    <property type="entry name" value="CHROMATIN ASSEMBLY FACTOR 1 SUBUNIT A"/>
    <property type="match status" value="1"/>
</dbReference>
<keyword evidence="2" id="KW-0227">DNA damage</keyword>
<evidence type="ECO:0000259" key="7">
    <source>
        <dbReference type="Pfam" id="PF12253"/>
    </source>
</evidence>
<evidence type="ECO:0000313" key="10">
    <source>
        <dbReference type="Proteomes" id="UP000694388"/>
    </source>
</evidence>
<dbReference type="GO" id="GO:0005634">
    <property type="term" value="C:nucleus"/>
    <property type="evidence" value="ECO:0007669"/>
    <property type="project" value="UniProtKB-SubCell"/>
</dbReference>
<feature type="region of interest" description="Disordered" evidence="5">
    <location>
        <begin position="82"/>
        <end position="119"/>
    </location>
</feature>
<protein>
    <submittedName>
        <fullName evidence="9">Uncharacterized protein</fullName>
    </submittedName>
</protein>
<dbReference type="Pfam" id="PF15539">
    <property type="entry name" value="CAF1-p150_C2"/>
    <property type="match status" value="1"/>
</dbReference>
<dbReference type="AlphaFoldDB" id="A0A8C4QQ70"/>
<feature type="domain" description="Chromatin assembly factor 1 subunit p150 C-terminal" evidence="8">
    <location>
        <begin position="184"/>
        <end position="227"/>
    </location>
</feature>
<feature type="chain" id="PRO_5034305281" evidence="6">
    <location>
        <begin position="19"/>
        <end position="321"/>
    </location>
</feature>
<reference evidence="9" key="1">
    <citation type="submission" date="2025-08" db="UniProtKB">
        <authorList>
            <consortium name="Ensembl"/>
        </authorList>
    </citation>
    <scope>IDENTIFICATION</scope>
</reference>